<dbReference type="KEGG" id="lxy:O159_04450"/>
<dbReference type="PIRSF" id="PIRSF006769">
    <property type="entry name" value="RibD"/>
    <property type="match status" value="1"/>
</dbReference>
<keyword evidence="21" id="KW-1185">Reference proteome</keyword>
<dbReference type="InterPro" id="IPR016193">
    <property type="entry name" value="Cytidine_deaminase-like"/>
</dbReference>
<keyword evidence="11" id="KW-0511">Multifunctional enzyme</keyword>
<dbReference type="InterPro" id="IPR016192">
    <property type="entry name" value="APOBEC/CMP_deaminase_Zn-bd"/>
</dbReference>
<dbReference type="InterPro" id="IPR050765">
    <property type="entry name" value="Riboflavin_Biosynth_HTPR"/>
</dbReference>
<feature type="binding site" evidence="16">
    <location>
        <position position="240"/>
    </location>
    <ligand>
        <name>NADP(+)</name>
        <dbReference type="ChEBI" id="CHEBI:58349"/>
    </ligand>
</feature>
<evidence type="ECO:0000256" key="5">
    <source>
        <dbReference type="ARBA" id="ARBA00007417"/>
    </source>
</evidence>
<evidence type="ECO:0000256" key="10">
    <source>
        <dbReference type="ARBA" id="ARBA00023002"/>
    </source>
</evidence>
<evidence type="ECO:0000256" key="14">
    <source>
        <dbReference type="PIRNR" id="PIRNR006769"/>
    </source>
</evidence>
<feature type="binding site" evidence="16">
    <location>
        <position position="248"/>
    </location>
    <ligand>
        <name>substrate</name>
    </ligand>
</feature>
<organism evidence="20 21">
    <name type="scientific">Leifsonia xyli subsp. cynodontis DSM 46306</name>
    <dbReference type="NCBI Taxonomy" id="1389489"/>
    <lineage>
        <taxon>Bacteria</taxon>
        <taxon>Bacillati</taxon>
        <taxon>Actinomycetota</taxon>
        <taxon>Actinomycetes</taxon>
        <taxon>Micrococcales</taxon>
        <taxon>Microbacteriaceae</taxon>
        <taxon>Leifsonia</taxon>
    </lineage>
</organism>
<keyword evidence="8 14" id="KW-0862">Zinc</keyword>
<dbReference type="Gene3D" id="3.40.430.10">
    <property type="entry name" value="Dihydrofolate Reductase, subunit A"/>
    <property type="match status" value="1"/>
</dbReference>
<dbReference type="GO" id="GO:0008835">
    <property type="term" value="F:diaminohydroxyphosphoribosylaminopyrimidine deaminase activity"/>
    <property type="evidence" value="ECO:0007669"/>
    <property type="project" value="UniProtKB-EC"/>
</dbReference>
<evidence type="ECO:0000256" key="11">
    <source>
        <dbReference type="ARBA" id="ARBA00023268"/>
    </source>
</evidence>
<dbReference type="GO" id="GO:0008703">
    <property type="term" value="F:5-amino-6-(5-phosphoribosylamino)uracil reductase activity"/>
    <property type="evidence" value="ECO:0007669"/>
    <property type="project" value="UniProtKB-EC"/>
</dbReference>
<dbReference type="Gene3D" id="3.40.140.10">
    <property type="entry name" value="Cytidine Deaminase, domain 2"/>
    <property type="match status" value="1"/>
</dbReference>
<evidence type="ECO:0000256" key="15">
    <source>
        <dbReference type="PIRSR" id="PIRSR006769-1"/>
    </source>
</evidence>
<evidence type="ECO:0000259" key="19">
    <source>
        <dbReference type="PROSITE" id="PS51747"/>
    </source>
</evidence>
<feature type="region of interest" description="Disordered" evidence="18">
    <location>
        <begin position="1"/>
        <end position="38"/>
    </location>
</feature>
<evidence type="ECO:0000256" key="17">
    <source>
        <dbReference type="PIRSR" id="PIRSR006769-3"/>
    </source>
</evidence>
<dbReference type="STRING" id="1389489.O159_04450"/>
<feature type="binding site" evidence="17">
    <location>
        <position position="129"/>
    </location>
    <ligand>
        <name>Zn(2+)</name>
        <dbReference type="ChEBI" id="CHEBI:29105"/>
        <note>catalytic</note>
    </ligand>
</feature>
<evidence type="ECO:0000256" key="8">
    <source>
        <dbReference type="ARBA" id="ARBA00022833"/>
    </source>
</evidence>
<comment type="catalytic activity">
    <reaction evidence="13 14">
        <text>2,5-diamino-6-hydroxy-4-(5-phosphoribosylamino)-pyrimidine + H2O + H(+) = 5-amino-6-(5-phospho-D-ribosylamino)uracil + NH4(+)</text>
        <dbReference type="Rhea" id="RHEA:21868"/>
        <dbReference type="ChEBI" id="CHEBI:15377"/>
        <dbReference type="ChEBI" id="CHEBI:15378"/>
        <dbReference type="ChEBI" id="CHEBI:28938"/>
        <dbReference type="ChEBI" id="CHEBI:58453"/>
        <dbReference type="ChEBI" id="CHEBI:58614"/>
        <dbReference type="EC" id="3.5.4.26"/>
    </reaction>
</comment>
<comment type="similarity">
    <text evidence="4 14">In the N-terminal section; belongs to the cytidine and deoxycytidylate deaminase family.</text>
</comment>
<dbReference type="EC" id="1.1.1.193" evidence="14"/>
<feature type="binding site" evidence="16">
    <location>
        <position position="198"/>
    </location>
    <ligand>
        <name>NADP(+)</name>
        <dbReference type="ChEBI" id="CHEBI:58349"/>
    </ligand>
</feature>
<evidence type="ECO:0000256" key="16">
    <source>
        <dbReference type="PIRSR" id="PIRSR006769-2"/>
    </source>
</evidence>
<keyword evidence="6 14" id="KW-0686">Riboflavin biosynthesis</keyword>
<dbReference type="Pfam" id="PF01872">
    <property type="entry name" value="RibD_C"/>
    <property type="match status" value="1"/>
</dbReference>
<dbReference type="InterPro" id="IPR002734">
    <property type="entry name" value="RibDG_C"/>
</dbReference>
<evidence type="ECO:0000313" key="20">
    <source>
        <dbReference type="EMBL" id="AGW40642.1"/>
    </source>
</evidence>
<evidence type="ECO:0000256" key="4">
    <source>
        <dbReference type="ARBA" id="ARBA00005259"/>
    </source>
</evidence>
<protein>
    <recommendedName>
        <fullName evidence="14">Riboflavin biosynthesis protein RibD</fullName>
    </recommendedName>
    <domain>
        <recommendedName>
            <fullName evidence="14">Diaminohydroxyphosphoribosylaminopyrimidine deaminase</fullName>
            <shortName evidence="14">DRAP deaminase</shortName>
            <ecNumber evidence="14">3.5.4.26</ecNumber>
        </recommendedName>
        <alternativeName>
            <fullName evidence="14">Riboflavin-specific deaminase</fullName>
        </alternativeName>
    </domain>
    <domain>
        <recommendedName>
            <fullName evidence="14">5-amino-6-(5-phosphoribosylamino)uracil reductase</fullName>
            <ecNumber evidence="14">1.1.1.193</ecNumber>
        </recommendedName>
        <alternativeName>
            <fullName evidence="14">HTP reductase</fullName>
        </alternativeName>
    </domain>
</protein>
<evidence type="ECO:0000256" key="1">
    <source>
        <dbReference type="ARBA" id="ARBA00002151"/>
    </source>
</evidence>
<evidence type="ECO:0000256" key="7">
    <source>
        <dbReference type="ARBA" id="ARBA00022723"/>
    </source>
</evidence>
<gene>
    <name evidence="20" type="ORF">O159_04450</name>
</gene>
<comment type="catalytic activity">
    <reaction evidence="12 14">
        <text>5-amino-6-(5-phospho-D-ribitylamino)uracil + NADP(+) = 5-amino-6-(5-phospho-D-ribosylamino)uracil + NADPH + H(+)</text>
        <dbReference type="Rhea" id="RHEA:17845"/>
        <dbReference type="ChEBI" id="CHEBI:15378"/>
        <dbReference type="ChEBI" id="CHEBI:57783"/>
        <dbReference type="ChEBI" id="CHEBI:58349"/>
        <dbReference type="ChEBI" id="CHEBI:58421"/>
        <dbReference type="ChEBI" id="CHEBI:58453"/>
        <dbReference type="EC" id="1.1.1.193"/>
    </reaction>
</comment>
<dbReference type="PANTHER" id="PTHR38011">
    <property type="entry name" value="DIHYDROFOLATE REDUCTASE FAMILY PROTEIN (AFU_ORTHOLOGUE AFUA_8G06820)"/>
    <property type="match status" value="1"/>
</dbReference>
<evidence type="ECO:0000256" key="2">
    <source>
        <dbReference type="ARBA" id="ARBA00004882"/>
    </source>
</evidence>
<dbReference type="SUPFAM" id="SSF53597">
    <property type="entry name" value="Dihydrofolate reductase-like"/>
    <property type="match status" value="1"/>
</dbReference>
<dbReference type="HOGENOM" id="CLU_036590_1_0_11"/>
<dbReference type="NCBIfam" id="TIGR00326">
    <property type="entry name" value="eubact_ribD"/>
    <property type="match status" value="1"/>
</dbReference>
<name>U3P6T8_LEIXC</name>
<feature type="active site" description="Proton donor" evidence="15">
    <location>
        <position position="96"/>
    </location>
</feature>
<evidence type="ECO:0000256" key="3">
    <source>
        <dbReference type="ARBA" id="ARBA00004910"/>
    </source>
</evidence>
<dbReference type="CDD" id="cd01284">
    <property type="entry name" value="Riboflavin_deaminase-reductase"/>
    <property type="match status" value="1"/>
</dbReference>
<feature type="binding site" evidence="16">
    <location>
        <position position="214"/>
    </location>
    <ligand>
        <name>NADP(+)</name>
        <dbReference type="ChEBI" id="CHEBI:58349"/>
    </ligand>
</feature>
<evidence type="ECO:0000256" key="18">
    <source>
        <dbReference type="SAM" id="MobiDB-lite"/>
    </source>
</evidence>
<dbReference type="PATRIC" id="fig|1389489.3.peg.425"/>
<evidence type="ECO:0000313" key="21">
    <source>
        <dbReference type="Proteomes" id="UP000016743"/>
    </source>
</evidence>
<feature type="binding site" evidence="16">
    <location>
        <position position="228"/>
    </location>
    <ligand>
        <name>substrate</name>
    </ligand>
</feature>
<dbReference type="AlphaFoldDB" id="U3P6T8"/>
<keyword evidence="14" id="KW-0378">Hydrolase</keyword>
<dbReference type="EC" id="3.5.4.26" evidence="14"/>
<feature type="binding site" evidence="16">
    <location>
        <begin position="313"/>
        <end position="319"/>
    </location>
    <ligand>
        <name>NADP(+)</name>
        <dbReference type="ChEBI" id="CHEBI:58349"/>
    </ligand>
</feature>
<comment type="similarity">
    <text evidence="5 14">In the C-terminal section; belongs to the HTP reductase family.</text>
</comment>
<comment type="cofactor">
    <cofactor evidence="14 17">
        <name>Zn(2+)</name>
        <dbReference type="ChEBI" id="CHEBI:29105"/>
    </cofactor>
    <text evidence="14 17">Binds 1 zinc ion.</text>
</comment>
<dbReference type="eggNOG" id="COG0117">
    <property type="taxonomic scope" value="Bacteria"/>
</dbReference>
<dbReference type="EMBL" id="CP006734">
    <property type="protein sequence ID" value="AGW40642.1"/>
    <property type="molecule type" value="Genomic_DNA"/>
</dbReference>
<dbReference type="PROSITE" id="PS00903">
    <property type="entry name" value="CYT_DCMP_DEAMINASES_1"/>
    <property type="match status" value="1"/>
</dbReference>
<feature type="binding site" evidence="17">
    <location>
        <position position="94"/>
    </location>
    <ligand>
        <name>Zn(2+)</name>
        <dbReference type="ChEBI" id="CHEBI:29105"/>
        <note>catalytic</note>
    </ligand>
</feature>
<dbReference type="PROSITE" id="PS51747">
    <property type="entry name" value="CYT_DCMP_DEAMINASES_2"/>
    <property type="match status" value="1"/>
</dbReference>
<feature type="domain" description="CMP/dCMP-type deaminase" evidence="19">
    <location>
        <begin position="45"/>
        <end position="166"/>
    </location>
</feature>
<evidence type="ECO:0000256" key="12">
    <source>
        <dbReference type="ARBA" id="ARBA00049861"/>
    </source>
</evidence>
<dbReference type="Proteomes" id="UP000016743">
    <property type="component" value="Chromosome"/>
</dbReference>
<dbReference type="SUPFAM" id="SSF53927">
    <property type="entry name" value="Cytidine deaminase-like"/>
    <property type="match status" value="1"/>
</dbReference>
<feature type="binding site" evidence="16">
    <location>
        <position position="251"/>
    </location>
    <ligand>
        <name>substrate</name>
    </ligand>
</feature>
<dbReference type="PANTHER" id="PTHR38011:SF7">
    <property type="entry name" value="2,5-DIAMINO-6-RIBOSYLAMINO-4(3H)-PYRIMIDINONE 5'-PHOSPHATE REDUCTASE"/>
    <property type="match status" value="1"/>
</dbReference>
<dbReference type="GO" id="GO:0008270">
    <property type="term" value="F:zinc ion binding"/>
    <property type="evidence" value="ECO:0007669"/>
    <property type="project" value="InterPro"/>
</dbReference>
<accession>U3P6T8</accession>
<evidence type="ECO:0000256" key="6">
    <source>
        <dbReference type="ARBA" id="ARBA00022619"/>
    </source>
</evidence>
<comment type="pathway">
    <text evidence="2 14">Cofactor biosynthesis; riboflavin biosynthesis; 5-amino-6-(D-ribitylamino)uracil from GTP: step 2/4.</text>
</comment>
<evidence type="ECO:0000256" key="13">
    <source>
        <dbReference type="ARBA" id="ARBA00049886"/>
    </source>
</evidence>
<sequence length="385" mass="40205">MRPGSVLALSPDGRRTSAAGVGRPRSEPSRPLPGTGLERQDGIAMTWEDPMRAALRLAANGPAAGVNPRVGCVLLDADGRTIATGFHRGAGTPHAEADALSKVPAGGARGATAVVTLEPCNHWGRTGPCSEALLEAGVARVVYGIADPGERSRGGAERLRQGGVEVTDGVLAAEIEEFLDDWLTAARLGRPHITVKWASSLDGRTAAVDGSSRWITGTAARQRVHEQREAADAIVVGTGTVLADDPSLTARGDAGELLPKQPTPVVVGTRTVPGDAAVFRHPQPAIVERTHDLVEVVADLYQRGFRRVYVEGGPTLAGAFIAAGLVDEYAIYLAPSLLGGPQLALGDIGVTTIGEQRRLRLLDVERLGGDLHLRAVPVPTPDQEG</sequence>
<feature type="binding site" evidence="16">
    <location>
        <position position="212"/>
    </location>
    <ligand>
        <name>substrate</name>
    </ligand>
</feature>
<evidence type="ECO:0000256" key="9">
    <source>
        <dbReference type="ARBA" id="ARBA00022857"/>
    </source>
</evidence>
<comment type="function">
    <text evidence="1 14">Converts 2,5-diamino-6-(ribosylamino)-4(3h)-pyrimidinone 5'-phosphate into 5-amino-6-(ribosylamino)-2,4(1h,3h)-pyrimidinedione 5'-phosphate.</text>
</comment>
<dbReference type="GO" id="GO:0009231">
    <property type="term" value="P:riboflavin biosynthetic process"/>
    <property type="evidence" value="ECO:0007669"/>
    <property type="project" value="UniProtKB-UniPathway"/>
</dbReference>
<reference evidence="20 21" key="1">
    <citation type="journal article" date="2013" name="Genome Announc.">
        <title>Complete Genome Sequence of Leifsonia xyli subsp. cynodontis Strain DSM46306, a Gram-Positive Bacterial Pathogen of Grasses.</title>
        <authorList>
            <person name="Monteiro-Vitorello C.B."/>
            <person name="Zerillo M.M."/>
            <person name="Van Sluys M.A."/>
            <person name="Camargo L.E."/>
            <person name="Kitajima J.P."/>
        </authorList>
    </citation>
    <scope>NUCLEOTIDE SEQUENCE [LARGE SCALE GENOMIC DNA]</scope>
    <source>
        <strain evidence="20 21">DSM 46306</strain>
    </source>
</reference>
<dbReference type="UniPathway" id="UPA00275">
    <property type="reaction ID" value="UER00401"/>
</dbReference>
<comment type="pathway">
    <text evidence="3 14">Cofactor biosynthesis; riboflavin biosynthesis; 5-amino-6-(D-ribitylamino)uracil from GTP: step 3/4.</text>
</comment>
<dbReference type="eggNOG" id="COG1985">
    <property type="taxonomic scope" value="Bacteria"/>
</dbReference>
<dbReference type="Pfam" id="PF00383">
    <property type="entry name" value="dCMP_cyt_deam_1"/>
    <property type="match status" value="1"/>
</dbReference>
<feature type="binding site" evidence="16">
    <location>
        <position position="269"/>
    </location>
    <ligand>
        <name>NADP(+)</name>
        <dbReference type="ChEBI" id="CHEBI:58349"/>
    </ligand>
</feature>
<feature type="binding site" evidence="17">
    <location>
        <position position="120"/>
    </location>
    <ligand>
        <name>Zn(2+)</name>
        <dbReference type="ChEBI" id="CHEBI:29105"/>
        <note>catalytic</note>
    </ligand>
</feature>
<keyword evidence="10 14" id="KW-0560">Oxidoreductase</keyword>
<feature type="binding site" evidence="16">
    <location>
        <position position="244"/>
    </location>
    <ligand>
        <name>NADP(+)</name>
        <dbReference type="ChEBI" id="CHEBI:58349"/>
    </ligand>
</feature>
<dbReference type="InterPro" id="IPR002125">
    <property type="entry name" value="CMP_dCMP_dom"/>
</dbReference>
<feature type="binding site" evidence="16">
    <location>
        <position position="311"/>
    </location>
    <ligand>
        <name>substrate</name>
    </ligand>
</feature>
<dbReference type="InterPro" id="IPR004794">
    <property type="entry name" value="Eubact_RibD"/>
</dbReference>
<dbReference type="InterPro" id="IPR024072">
    <property type="entry name" value="DHFR-like_dom_sf"/>
</dbReference>
<proteinExistence type="inferred from homology"/>
<keyword evidence="9 14" id="KW-0521">NADP</keyword>
<keyword evidence="7 14" id="KW-0479">Metal-binding</keyword>